<accession>A0A8S5TWM3</accession>
<proteinExistence type="predicted"/>
<protein>
    <submittedName>
        <fullName evidence="1">Type I neck protein</fullName>
    </submittedName>
</protein>
<evidence type="ECO:0000313" key="1">
    <source>
        <dbReference type="EMBL" id="DAF86575.1"/>
    </source>
</evidence>
<reference evidence="1" key="1">
    <citation type="journal article" date="2021" name="Proc. Natl. Acad. Sci. U.S.A.">
        <title>A Catalog of Tens of Thousands of Viruses from Human Metagenomes Reveals Hidden Associations with Chronic Diseases.</title>
        <authorList>
            <person name="Tisza M.J."/>
            <person name="Buck C.B."/>
        </authorList>
    </citation>
    <scope>NUCLEOTIDE SEQUENCE</scope>
    <source>
        <strain evidence="1">Ctcx61</strain>
    </source>
</reference>
<dbReference type="InterPro" id="IPR010064">
    <property type="entry name" value="HK97-gp10_tail"/>
</dbReference>
<name>A0A8S5TWM3_9CAUD</name>
<organism evidence="1">
    <name type="scientific">Siphoviridae sp. ctcx61</name>
    <dbReference type="NCBI Taxonomy" id="2825575"/>
    <lineage>
        <taxon>Viruses</taxon>
        <taxon>Duplodnaviria</taxon>
        <taxon>Heunggongvirae</taxon>
        <taxon>Uroviricota</taxon>
        <taxon>Caudoviricetes</taxon>
    </lineage>
</organism>
<dbReference type="EMBL" id="BK015949">
    <property type="protein sequence ID" value="DAF86575.1"/>
    <property type="molecule type" value="Genomic_DNA"/>
</dbReference>
<dbReference type="Pfam" id="PF04883">
    <property type="entry name" value="HK97-gp10_like"/>
    <property type="match status" value="1"/>
</dbReference>
<sequence>MEIQGLDEFTKTLNNAQDNYKKETKKLLNEIGMKLKTRVVLKTPVDTGVLRRSWKYKTINENEGILSNSVHYASHVEYGHRTRGGKSFVDGVYMLEKSVKEIEQELDKEFSIMIDNLFK</sequence>